<accession>W4RKT3</accession>
<dbReference type="Gene3D" id="3.20.80.10">
    <property type="entry name" value="Regulatory factor, effector binding domain"/>
    <property type="match status" value="1"/>
</dbReference>
<dbReference type="InterPro" id="IPR029442">
    <property type="entry name" value="GyrI-like"/>
</dbReference>
<evidence type="ECO:0000259" key="1">
    <source>
        <dbReference type="SMART" id="SM00871"/>
    </source>
</evidence>
<dbReference type="SMART" id="SM00871">
    <property type="entry name" value="AraC_E_bind"/>
    <property type="match status" value="1"/>
</dbReference>
<gene>
    <name evidence="2" type="ORF">JCM21738_1198</name>
</gene>
<dbReference type="Proteomes" id="UP000018949">
    <property type="component" value="Unassembled WGS sequence"/>
</dbReference>
<sequence length="155" mass="17557">MTMVTKIINKEAFKAIGVKWIGTFEQAAKGEIKSFHKGFLERKNEIKSAVNPENIIGLSYHINENGFTYYLALEVEDTTVIPEKMELITVSAYAFASTEYKGKAVQEAYTGLYAWIKQNGYSLKQSELEHLEEYPGSFNPLKDTPELKINIPILV</sequence>
<evidence type="ECO:0000313" key="3">
    <source>
        <dbReference type="Proteomes" id="UP000018949"/>
    </source>
</evidence>
<name>W4RKT3_9BACI</name>
<protein>
    <submittedName>
        <fullName evidence="2">BH2119-like protein</fullName>
    </submittedName>
</protein>
<organism evidence="2 3">
    <name type="scientific">Mesobacillus boroniphilus JCM 21738</name>
    <dbReference type="NCBI Taxonomy" id="1294265"/>
    <lineage>
        <taxon>Bacteria</taxon>
        <taxon>Bacillati</taxon>
        <taxon>Bacillota</taxon>
        <taxon>Bacilli</taxon>
        <taxon>Bacillales</taxon>
        <taxon>Bacillaceae</taxon>
        <taxon>Mesobacillus</taxon>
    </lineage>
</organism>
<dbReference type="EMBL" id="BAUW01000009">
    <property type="protein sequence ID" value="GAE44483.1"/>
    <property type="molecule type" value="Genomic_DNA"/>
</dbReference>
<dbReference type="SUPFAM" id="SSF55136">
    <property type="entry name" value="Probable bacterial effector-binding domain"/>
    <property type="match status" value="1"/>
</dbReference>
<feature type="domain" description="AraC effector-binding" evidence="1">
    <location>
        <begin position="3"/>
        <end position="154"/>
    </location>
</feature>
<dbReference type="AlphaFoldDB" id="W4RKT3"/>
<dbReference type="InterPro" id="IPR011256">
    <property type="entry name" value="Reg_factor_effector_dom_sf"/>
</dbReference>
<reference evidence="2 3" key="1">
    <citation type="submission" date="2013-12" db="EMBL/GenBank/DDBJ databases">
        <title>NBRP : Genome information of microbial organism related human and environment.</title>
        <authorList>
            <person name="Hattori M."/>
            <person name="Oshima K."/>
            <person name="Inaba H."/>
            <person name="Suda W."/>
            <person name="Sakamoto M."/>
            <person name="Iino T."/>
            <person name="Kitahara M."/>
            <person name="Oshida Y."/>
            <person name="Iida T."/>
            <person name="Kudo T."/>
            <person name="Itoh T."/>
            <person name="Ahmed I."/>
            <person name="Ohkuma M."/>
        </authorList>
    </citation>
    <scope>NUCLEOTIDE SEQUENCE [LARGE SCALE GENOMIC DNA]</scope>
    <source>
        <strain evidence="2 3">JCM 21738</strain>
    </source>
</reference>
<dbReference type="InterPro" id="IPR010499">
    <property type="entry name" value="AraC_E-bd"/>
</dbReference>
<evidence type="ECO:0000313" key="2">
    <source>
        <dbReference type="EMBL" id="GAE44483.1"/>
    </source>
</evidence>
<proteinExistence type="predicted"/>
<keyword evidence="3" id="KW-1185">Reference proteome</keyword>
<comment type="caution">
    <text evidence="2">The sequence shown here is derived from an EMBL/GenBank/DDBJ whole genome shotgun (WGS) entry which is preliminary data.</text>
</comment>
<dbReference type="eggNOG" id="COG3708">
    <property type="taxonomic scope" value="Bacteria"/>
</dbReference>
<dbReference type="Pfam" id="PF06445">
    <property type="entry name" value="GyrI-like"/>
    <property type="match status" value="1"/>
</dbReference>